<dbReference type="InterPro" id="IPR004524">
    <property type="entry name" value="Asp-tRNA-ligase_1"/>
</dbReference>
<dbReference type="InterPro" id="IPR012340">
    <property type="entry name" value="NA-bd_OB-fold"/>
</dbReference>
<keyword evidence="4" id="KW-0067">ATP-binding</keyword>
<dbReference type="SUPFAM" id="SSF55261">
    <property type="entry name" value="GAD domain-like"/>
    <property type="match status" value="1"/>
</dbReference>
<dbReference type="Gene3D" id="3.30.930.10">
    <property type="entry name" value="Bira Bifunctional Protein, Domain 2"/>
    <property type="match status" value="1"/>
</dbReference>
<reference evidence="9" key="1">
    <citation type="submission" date="2025-08" db="UniProtKB">
        <authorList>
            <consortium name="RefSeq"/>
        </authorList>
    </citation>
    <scope>IDENTIFICATION</scope>
</reference>
<dbReference type="KEGG" id="ccin:107272319"/>
<dbReference type="GO" id="GO:0003676">
    <property type="term" value="F:nucleic acid binding"/>
    <property type="evidence" value="ECO:0007669"/>
    <property type="project" value="InterPro"/>
</dbReference>
<dbReference type="InterPro" id="IPR006195">
    <property type="entry name" value="aa-tRNA-synth_II"/>
</dbReference>
<dbReference type="CDD" id="cd04317">
    <property type="entry name" value="EcAspRS_like_N"/>
    <property type="match status" value="1"/>
</dbReference>
<keyword evidence="3" id="KW-0547">Nucleotide-binding</keyword>
<dbReference type="PANTHER" id="PTHR22594">
    <property type="entry name" value="ASPARTYL/LYSYL-TRNA SYNTHETASE"/>
    <property type="match status" value="1"/>
</dbReference>
<dbReference type="HAMAP" id="MF_00044">
    <property type="entry name" value="Asp_tRNA_synth_type1"/>
    <property type="match status" value="1"/>
</dbReference>
<dbReference type="AlphaFoldDB" id="A0AAJ7C977"/>
<dbReference type="InterPro" id="IPR004115">
    <property type="entry name" value="GAD-like_sf"/>
</dbReference>
<dbReference type="GO" id="GO:0006422">
    <property type="term" value="P:aspartyl-tRNA aminoacylation"/>
    <property type="evidence" value="ECO:0007669"/>
    <property type="project" value="TreeGrafter"/>
</dbReference>
<comment type="similarity">
    <text evidence="1">Belongs to the class-II aminoacyl-tRNA synthetase family. Type 1 subfamily.</text>
</comment>
<dbReference type="NCBIfam" id="TIGR00459">
    <property type="entry name" value="aspS_bact"/>
    <property type="match status" value="1"/>
</dbReference>
<organism evidence="8 9">
    <name type="scientific">Cephus cinctus</name>
    <name type="common">Wheat stem sawfly</name>
    <dbReference type="NCBI Taxonomy" id="211228"/>
    <lineage>
        <taxon>Eukaryota</taxon>
        <taxon>Metazoa</taxon>
        <taxon>Ecdysozoa</taxon>
        <taxon>Arthropoda</taxon>
        <taxon>Hexapoda</taxon>
        <taxon>Insecta</taxon>
        <taxon>Pterygota</taxon>
        <taxon>Neoptera</taxon>
        <taxon>Endopterygota</taxon>
        <taxon>Hymenoptera</taxon>
        <taxon>Cephoidea</taxon>
        <taxon>Cephidae</taxon>
        <taxon>Cephus</taxon>
    </lineage>
</organism>
<proteinExistence type="inferred from homology"/>
<dbReference type="PROSITE" id="PS50862">
    <property type="entry name" value="AA_TRNA_LIGASE_II"/>
    <property type="match status" value="1"/>
</dbReference>
<dbReference type="InterPro" id="IPR002312">
    <property type="entry name" value="Asp/Asn-tRNA-synth_IIb"/>
</dbReference>
<keyword evidence="5" id="KW-0648">Protein biosynthesis</keyword>
<evidence type="ECO:0000256" key="6">
    <source>
        <dbReference type="ARBA" id="ARBA00023146"/>
    </source>
</evidence>
<feature type="domain" description="Aminoacyl-transfer RNA synthetases class-II family profile" evidence="7">
    <location>
        <begin position="207"/>
        <end position="635"/>
    </location>
</feature>
<dbReference type="GO" id="GO:0005739">
    <property type="term" value="C:mitochondrion"/>
    <property type="evidence" value="ECO:0007669"/>
    <property type="project" value="TreeGrafter"/>
</dbReference>
<dbReference type="PRINTS" id="PR01042">
    <property type="entry name" value="TRNASYNTHASP"/>
</dbReference>
<evidence type="ECO:0000256" key="5">
    <source>
        <dbReference type="ARBA" id="ARBA00022917"/>
    </source>
</evidence>
<dbReference type="PANTHER" id="PTHR22594:SF5">
    <property type="entry name" value="ASPARTATE--TRNA LIGASE, MITOCHONDRIAL"/>
    <property type="match status" value="1"/>
</dbReference>
<dbReference type="NCBIfam" id="NF001750">
    <property type="entry name" value="PRK00476.1"/>
    <property type="match status" value="1"/>
</dbReference>
<keyword evidence="6" id="KW-0030">Aminoacyl-tRNA synthetase</keyword>
<keyword evidence="8" id="KW-1185">Reference proteome</keyword>
<dbReference type="CDD" id="cd00777">
    <property type="entry name" value="AspRS_core"/>
    <property type="match status" value="1"/>
</dbReference>
<evidence type="ECO:0000256" key="1">
    <source>
        <dbReference type="ARBA" id="ARBA00006303"/>
    </source>
</evidence>
<gene>
    <name evidence="9" type="primary">LOC107272319</name>
</gene>
<keyword evidence="2 9" id="KW-0436">Ligase</keyword>
<dbReference type="CTD" id="326155"/>
<dbReference type="GeneID" id="107272319"/>
<dbReference type="GO" id="GO:0004815">
    <property type="term" value="F:aspartate-tRNA ligase activity"/>
    <property type="evidence" value="ECO:0007669"/>
    <property type="project" value="TreeGrafter"/>
</dbReference>
<dbReference type="SUPFAM" id="SSF55681">
    <property type="entry name" value="Class II aaRS and biotin synthetases"/>
    <property type="match status" value="1"/>
</dbReference>
<evidence type="ECO:0000256" key="2">
    <source>
        <dbReference type="ARBA" id="ARBA00022598"/>
    </source>
</evidence>
<sequence length="653" mass="74159">MFNRNRLLYNLCKYKVSNNRAIITQQILTANHKNNITGINHSPVSGYSHTVASKHQYKVVETIAPVNKFVNRTHTCGELTINNVGEKVHLCGWLEFQRMGKFLVLRDAYGSIQVIVSDDNSLVQNINHLPYETVISVTGTVVARPVGQENKKMKTGEIEIQLEALEVLNIATPQLPFSIREYNKAKEALRMQYRYLALRFPEMQRNLRLRSNVLMKMREYLINNCDFVDVETPTLFKSTPGGAREFVVPTRHPGQFYSLVQSPQQFKQLLMIGGIDRYFQIARCYRDEGSRHDRQPEFTQLDIEMSFINREGLIEMIEGLLLHSWPPELSSIKVPFDHITYNDAMELYGSEQPDLRIPYNIQNITELIKQSSTLMDKTDFEHNTFGSYAVVIPNSQDCLINSLKSQFNDMAKKQFPGAKLVQEKVTGDSWNSKLIKLFSEDVTKNIADKLNVKEGDTLFISFGEKADAQQIVGKLRVEYTNVLESKGRKIRSSDYLFLWVVDFPLFSPGETKDTLASTHHPFTQPHPDDMDLISRDPLKVRGLHYDLVLNGSEIGGGSIRIHNPALQTKIFDMLDIDKSQMYHLLEALASGAPPHGGIALGLDRLTCLLCNAQSIRDVIAFPKTMEGRDLMSGAPVPISSEEMEAYHIKTINV</sequence>
<name>A0AAJ7C977_CEPCN</name>
<evidence type="ECO:0000313" key="8">
    <source>
        <dbReference type="Proteomes" id="UP000694920"/>
    </source>
</evidence>
<dbReference type="InterPro" id="IPR004365">
    <property type="entry name" value="NA-bd_OB_tRNA"/>
</dbReference>
<dbReference type="Pfam" id="PF01336">
    <property type="entry name" value="tRNA_anti-codon"/>
    <property type="match status" value="1"/>
</dbReference>
<evidence type="ECO:0000256" key="3">
    <source>
        <dbReference type="ARBA" id="ARBA00022741"/>
    </source>
</evidence>
<evidence type="ECO:0000259" key="7">
    <source>
        <dbReference type="PROSITE" id="PS50862"/>
    </source>
</evidence>
<evidence type="ECO:0000256" key="4">
    <source>
        <dbReference type="ARBA" id="ARBA00022840"/>
    </source>
</evidence>
<dbReference type="Gene3D" id="3.30.1360.30">
    <property type="entry name" value="GAD-like domain"/>
    <property type="match status" value="1"/>
</dbReference>
<accession>A0AAJ7C977</accession>
<protein>
    <submittedName>
        <fullName evidence="9">Aspartate--tRNA ligase, mitochondrial isoform X1</fullName>
    </submittedName>
</protein>
<dbReference type="InterPro" id="IPR047090">
    <property type="entry name" value="AspRS_core"/>
</dbReference>
<dbReference type="InterPro" id="IPR047089">
    <property type="entry name" value="Asp-tRNA-ligase_1_N"/>
</dbReference>
<dbReference type="Gene3D" id="2.40.50.140">
    <property type="entry name" value="Nucleic acid-binding proteins"/>
    <property type="match status" value="1"/>
</dbReference>
<dbReference type="InterPro" id="IPR004364">
    <property type="entry name" value="Aa-tRNA-synt_II"/>
</dbReference>
<dbReference type="RefSeq" id="XP_015604846.1">
    <property type="nucleotide sequence ID" value="XM_015749360.2"/>
</dbReference>
<dbReference type="SUPFAM" id="SSF50249">
    <property type="entry name" value="Nucleic acid-binding proteins"/>
    <property type="match status" value="1"/>
</dbReference>
<dbReference type="Pfam" id="PF00152">
    <property type="entry name" value="tRNA-synt_2"/>
    <property type="match status" value="1"/>
</dbReference>
<evidence type="ECO:0000313" key="9">
    <source>
        <dbReference type="RefSeq" id="XP_015604846.1"/>
    </source>
</evidence>
<dbReference type="InterPro" id="IPR045864">
    <property type="entry name" value="aa-tRNA-synth_II/BPL/LPL"/>
</dbReference>
<dbReference type="GO" id="GO:0005524">
    <property type="term" value="F:ATP binding"/>
    <property type="evidence" value="ECO:0007669"/>
    <property type="project" value="UniProtKB-KW"/>
</dbReference>
<dbReference type="Proteomes" id="UP000694920">
    <property type="component" value="Unplaced"/>
</dbReference>